<dbReference type="EMBL" id="GBXM01069508">
    <property type="protein sequence ID" value="JAH39069.1"/>
    <property type="molecule type" value="Transcribed_RNA"/>
</dbReference>
<reference evidence="2" key="2">
    <citation type="journal article" date="2015" name="Fish Shellfish Immunol.">
        <title>Early steps in the European eel (Anguilla anguilla)-Vibrio vulnificus interaction in the gills: Role of the RtxA13 toxin.</title>
        <authorList>
            <person name="Callol A."/>
            <person name="Pajuelo D."/>
            <person name="Ebbesson L."/>
            <person name="Teles M."/>
            <person name="MacKenzie S."/>
            <person name="Amaro C."/>
        </authorList>
    </citation>
    <scope>NUCLEOTIDE SEQUENCE</scope>
</reference>
<dbReference type="AlphaFoldDB" id="A0A0E9SCF3"/>
<name>A0A0E9SCF3_ANGAN</name>
<sequence>MLQIGECVFVFLVYCMLDTICYKVTMTRILLLL</sequence>
<accession>A0A0E9SCF3</accession>
<keyword evidence="1" id="KW-1133">Transmembrane helix</keyword>
<organism evidence="2">
    <name type="scientific">Anguilla anguilla</name>
    <name type="common">European freshwater eel</name>
    <name type="synonym">Muraena anguilla</name>
    <dbReference type="NCBI Taxonomy" id="7936"/>
    <lineage>
        <taxon>Eukaryota</taxon>
        <taxon>Metazoa</taxon>
        <taxon>Chordata</taxon>
        <taxon>Craniata</taxon>
        <taxon>Vertebrata</taxon>
        <taxon>Euteleostomi</taxon>
        <taxon>Actinopterygii</taxon>
        <taxon>Neopterygii</taxon>
        <taxon>Teleostei</taxon>
        <taxon>Anguilliformes</taxon>
        <taxon>Anguillidae</taxon>
        <taxon>Anguilla</taxon>
    </lineage>
</organism>
<keyword evidence="1" id="KW-0812">Transmembrane</keyword>
<keyword evidence="1" id="KW-0472">Membrane</keyword>
<feature type="transmembrane region" description="Helical" evidence="1">
    <location>
        <begin position="7"/>
        <end position="31"/>
    </location>
</feature>
<reference evidence="2" key="1">
    <citation type="submission" date="2014-11" db="EMBL/GenBank/DDBJ databases">
        <authorList>
            <person name="Amaro Gonzalez C."/>
        </authorList>
    </citation>
    <scope>NUCLEOTIDE SEQUENCE</scope>
</reference>
<evidence type="ECO:0000256" key="1">
    <source>
        <dbReference type="SAM" id="Phobius"/>
    </source>
</evidence>
<evidence type="ECO:0000313" key="2">
    <source>
        <dbReference type="EMBL" id="JAH39069.1"/>
    </source>
</evidence>
<protein>
    <submittedName>
        <fullName evidence="2">Uncharacterized protein</fullName>
    </submittedName>
</protein>
<proteinExistence type="predicted"/>